<feature type="domain" description="Response regulatory" evidence="8">
    <location>
        <begin position="8"/>
        <end position="122"/>
    </location>
</feature>
<sequence>MEIANHLQVLLAEDDPKLLAALTQELRGHGFVVHAASDGLQASELIAHQTFDLAILDVGLPQKSGFELCVQLRQSSSVVPIMMLTALGAIEDKLEAFKMGADDYMVKPFHTRELMARVEVLLKRSNRNLQAHDVLKIADLTLDLDAKTVTRAGKNIDLTAKEFSLLVALMQAGGRVLSKQQLSEKVWGLNFDTGTNTVEVYISFLRGKIDKNFPTKLVHTKAGFGYYLAEKE</sequence>
<dbReference type="InterPro" id="IPR001789">
    <property type="entry name" value="Sig_transdc_resp-reg_receiver"/>
</dbReference>
<evidence type="ECO:0000256" key="1">
    <source>
        <dbReference type="ARBA" id="ARBA00022553"/>
    </source>
</evidence>
<dbReference type="GO" id="GO:0000976">
    <property type="term" value="F:transcription cis-regulatory region binding"/>
    <property type="evidence" value="ECO:0007669"/>
    <property type="project" value="TreeGrafter"/>
</dbReference>
<name>A0A1I1LQF3_9BACT</name>
<evidence type="ECO:0000259" key="8">
    <source>
        <dbReference type="PROSITE" id="PS50110"/>
    </source>
</evidence>
<evidence type="ECO:0000313" key="11">
    <source>
        <dbReference type="Proteomes" id="UP000199514"/>
    </source>
</evidence>
<dbReference type="Proteomes" id="UP000199514">
    <property type="component" value="Unassembled WGS sequence"/>
</dbReference>
<dbReference type="InterPro" id="IPR001867">
    <property type="entry name" value="OmpR/PhoB-type_DNA-bd"/>
</dbReference>
<dbReference type="GO" id="GO:0032993">
    <property type="term" value="C:protein-DNA complex"/>
    <property type="evidence" value="ECO:0007669"/>
    <property type="project" value="TreeGrafter"/>
</dbReference>
<dbReference type="STRING" id="927664.SAMN05421780_10982"/>
<organism evidence="10 11">
    <name type="scientific">Flexibacter flexilis DSM 6793</name>
    <dbReference type="NCBI Taxonomy" id="927664"/>
    <lineage>
        <taxon>Bacteria</taxon>
        <taxon>Pseudomonadati</taxon>
        <taxon>Bacteroidota</taxon>
        <taxon>Cytophagia</taxon>
        <taxon>Cytophagales</taxon>
        <taxon>Flexibacteraceae</taxon>
        <taxon>Flexibacter</taxon>
    </lineage>
</organism>
<keyword evidence="2" id="KW-0902">Two-component regulatory system</keyword>
<keyword evidence="4 7" id="KW-0238">DNA-binding</keyword>
<dbReference type="SMART" id="SM00448">
    <property type="entry name" value="REC"/>
    <property type="match status" value="1"/>
</dbReference>
<dbReference type="OrthoDB" id="5343479at2"/>
<dbReference type="Pfam" id="PF00072">
    <property type="entry name" value="Response_reg"/>
    <property type="match status" value="1"/>
</dbReference>
<dbReference type="AlphaFoldDB" id="A0A1I1LQF3"/>
<evidence type="ECO:0000256" key="4">
    <source>
        <dbReference type="ARBA" id="ARBA00023125"/>
    </source>
</evidence>
<gene>
    <name evidence="10" type="ORF">SAMN05421780_10982</name>
</gene>
<dbReference type="PROSITE" id="PS51755">
    <property type="entry name" value="OMPR_PHOB"/>
    <property type="match status" value="1"/>
</dbReference>
<keyword evidence="1 6" id="KW-0597">Phosphoprotein</keyword>
<evidence type="ECO:0000256" key="6">
    <source>
        <dbReference type="PROSITE-ProRule" id="PRU00169"/>
    </source>
</evidence>
<proteinExistence type="predicted"/>
<dbReference type="SUPFAM" id="SSF52172">
    <property type="entry name" value="CheY-like"/>
    <property type="match status" value="1"/>
</dbReference>
<evidence type="ECO:0000313" key="10">
    <source>
        <dbReference type="EMBL" id="SFC75225.1"/>
    </source>
</evidence>
<evidence type="ECO:0000256" key="3">
    <source>
        <dbReference type="ARBA" id="ARBA00023015"/>
    </source>
</evidence>
<evidence type="ECO:0000256" key="2">
    <source>
        <dbReference type="ARBA" id="ARBA00023012"/>
    </source>
</evidence>
<evidence type="ECO:0000256" key="5">
    <source>
        <dbReference type="ARBA" id="ARBA00023163"/>
    </source>
</evidence>
<dbReference type="PROSITE" id="PS50110">
    <property type="entry name" value="RESPONSE_REGULATORY"/>
    <property type="match status" value="1"/>
</dbReference>
<dbReference type="CDD" id="cd00383">
    <property type="entry name" value="trans_reg_C"/>
    <property type="match status" value="1"/>
</dbReference>
<keyword evidence="11" id="KW-1185">Reference proteome</keyword>
<evidence type="ECO:0000259" key="9">
    <source>
        <dbReference type="PROSITE" id="PS51755"/>
    </source>
</evidence>
<dbReference type="PANTHER" id="PTHR48111">
    <property type="entry name" value="REGULATOR OF RPOS"/>
    <property type="match status" value="1"/>
</dbReference>
<dbReference type="InterPro" id="IPR039420">
    <property type="entry name" value="WalR-like"/>
</dbReference>
<feature type="modified residue" description="4-aspartylphosphate" evidence="6">
    <location>
        <position position="57"/>
    </location>
</feature>
<dbReference type="EMBL" id="FOLE01000009">
    <property type="protein sequence ID" value="SFC75225.1"/>
    <property type="molecule type" value="Genomic_DNA"/>
</dbReference>
<dbReference type="PANTHER" id="PTHR48111:SF22">
    <property type="entry name" value="REGULATOR OF RPOS"/>
    <property type="match status" value="1"/>
</dbReference>
<dbReference type="InterPro" id="IPR011006">
    <property type="entry name" value="CheY-like_superfamily"/>
</dbReference>
<dbReference type="FunFam" id="1.10.10.10:FF:000005">
    <property type="entry name" value="Two-component system response regulator"/>
    <property type="match status" value="1"/>
</dbReference>
<dbReference type="Gene3D" id="3.40.50.2300">
    <property type="match status" value="1"/>
</dbReference>
<keyword evidence="5" id="KW-0804">Transcription</keyword>
<dbReference type="Gene3D" id="1.10.10.10">
    <property type="entry name" value="Winged helix-like DNA-binding domain superfamily/Winged helix DNA-binding domain"/>
    <property type="match status" value="1"/>
</dbReference>
<accession>A0A1I1LQF3</accession>
<dbReference type="SMART" id="SM00862">
    <property type="entry name" value="Trans_reg_C"/>
    <property type="match status" value="1"/>
</dbReference>
<protein>
    <submittedName>
        <fullName evidence="10">DNA-binding response regulator, OmpR family, contains REC and winged-helix (WHTH) domain</fullName>
    </submittedName>
</protein>
<feature type="domain" description="OmpR/PhoB-type" evidence="9">
    <location>
        <begin position="132"/>
        <end position="230"/>
    </location>
</feature>
<dbReference type="GO" id="GO:0000156">
    <property type="term" value="F:phosphorelay response regulator activity"/>
    <property type="evidence" value="ECO:0007669"/>
    <property type="project" value="TreeGrafter"/>
</dbReference>
<dbReference type="GO" id="GO:0005829">
    <property type="term" value="C:cytosol"/>
    <property type="evidence" value="ECO:0007669"/>
    <property type="project" value="TreeGrafter"/>
</dbReference>
<evidence type="ECO:0000256" key="7">
    <source>
        <dbReference type="PROSITE-ProRule" id="PRU01091"/>
    </source>
</evidence>
<dbReference type="Gene3D" id="6.10.250.690">
    <property type="match status" value="1"/>
</dbReference>
<dbReference type="GO" id="GO:0006355">
    <property type="term" value="P:regulation of DNA-templated transcription"/>
    <property type="evidence" value="ECO:0007669"/>
    <property type="project" value="InterPro"/>
</dbReference>
<feature type="DNA-binding region" description="OmpR/PhoB-type" evidence="7">
    <location>
        <begin position="132"/>
        <end position="230"/>
    </location>
</feature>
<dbReference type="InterPro" id="IPR036388">
    <property type="entry name" value="WH-like_DNA-bd_sf"/>
</dbReference>
<dbReference type="RefSeq" id="WP_143083983.1">
    <property type="nucleotide sequence ID" value="NZ_FOLE01000009.1"/>
</dbReference>
<reference evidence="10 11" key="1">
    <citation type="submission" date="2016-10" db="EMBL/GenBank/DDBJ databases">
        <authorList>
            <person name="de Groot N.N."/>
        </authorList>
    </citation>
    <scope>NUCLEOTIDE SEQUENCE [LARGE SCALE GENOMIC DNA]</scope>
    <source>
        <strain evidence="10 11">DSM 6793</strain>
    </source>
</reference>
<dbReference type="Pfam" id="PF00486">
    <property type="entry name" value="Trans_reg_C"/>
    <property type="match status" value="1"/>
</dbReference>
<dbReference type="CDD" id="cd17574">
    <property type="entry name" value="REC_OmpR"/>
    <property type="match status" value="1"/>
</dbReference>
<keyword evidence="3" id="KW-0805">Transcription regulation</keyword>